<dbReference type="GO" id="GO:0000160">
    <property type="term" value="P:phosphorelay signal transduction system"/>
    <property type="evidence" value="ECO:0007669"/>
    <property type="project" value="InterPro"/>
</dbReference>
<evidence type="ECO:0000313" key="4">
    <source>
        <dbReference type="EMBL" id="GAG24513.1"/>
    </source>
</evidence>
<dbReference type="InterPro" id="IPR011006">
    <property type="entry name" value="CheY-like_superfamily"/>
</dbReference>
<dbReference type="SUPFAM" id="SSF52172">
    <property type="entry name" value="CheY-like"/>
    <property type="match status" value="1"/>
</dbReference>
<dbReference type="SUPFAM" id="SSF55785">
    <property type="entry name" value="PYP-like sensor domain (PAS domain)"/>
    <property type="match status" value="1"/>
</dbReference>
<dbReference type="InterPro" id="IPR001789">
    <property type="entry name" value="Sig_transdc_resp-reg_receiver"/>
</dbReference>
<evidence type="ECO:0000259" key="2">
    <source>
        <dbReference type="PROSITE" id="PS50112"/>
    </source>
</evidence>
<feature type="non-terminal residue" evidence="4">
    <location>
        <position position="250"/>
    </location>
</feature>
<dbReference type="InterPro" id="IPR052155">
    <property type="entry name" value="Biofilm_reg_signaling"/>
</dbReference>
<proteinExistence type="predicted"/>
<dbReference type="SMART" id="SM00448">
    <property type="entry name" value="REC"/>
    <property type="match status" value="1"/>
</dbReference>
<dbReference type="PROSITE" id="PS50112">
    <property type="entry name" value="PAS"/>
    <property type="match status" value="1"/>
</dbReference>
<gene>
    <name evidence="4" type="ORF">S01H1_57175</name>
</gene>
<dbReference type="PROSITE" id="PS50110">
    <property type="entry name" value="RESPONSE_REGULATORY"/>
    <property type="match status" value="1"/>
</dbReference>
<sequence>MEIRDRLRYLGYGICGLVSCAEEAIEKAAESRPDLVLIDIRLKGDSDGVEAAERIRARIEGPIVYLTSEVDQDTLRRAQMTEPFGYVMRPFHEGELQAAIEVALHRHKIESKLRERERWLASVLRSVGDGVIATDRRGMIASMNPVAENLTACKEEDALGKGVTKALAIVDEQTGSLAESPVGRVLREGVAVGPDASSALVARHGRRTPVDATAAPIRDDQGEMIGVVLAFRDITERKWTEDEIRRRAAQ</sequence>
<dbReference type="CDD" id="cd00130">
    <property type="entry name" value="PAS"/>
    <property type="match status" value="1"/>
</dbReference>
<dbReference type="PANTHER" id="PTHR44757:SF4">
    <property type="entry name" value="DIGUANYLATE CYCLASE DGCE-RELATED"/>
    <property type="match status" value="1"/>
</dbReference>
<protein>
    <recommendedName>
        <fullName evidence="5">PAS domain-containing protein</fullName>
    </recommendedName>
</protein>
<feature type="domain" description="Response regulatory" evidence="1">
    <location>
        <begin position="1"/>
        <end position="104"/>
    </location>
</feature>
<feature type="domain" description="PAS" evidence="2">
    <location>
        <begin position="116"/>
        <end position="189"/>
    </location>
</feature>
<dbReference type="PROSITE" id="PS50113">
    <property type="entry name" value="PAC"/>
    <property type="match status" value="1"/>
</dbReference>
<dbReference type="NCBIfam" id="TIGR00229">
    <property type="entry name" value="sensory_box"/>
    <property type="match status" value="1"/>
</dbReference>
<dbReference type="AlphaFoldDB" id="X0WJ51"/>
<evidence type="ECO:0000259" key="3">
    <source>
        <dbReference type="PROSITE" id="PS50113"/>
    </source>
</evidence>
<organism evidence="4">
    <name type="scientific">marine sediment metagenome</name>
    <dbReference type="NCBI Taxonomy" id="412755"/>
    <lineage>
        <taxon>unclassified sequences</taxon>
        <taxon>metagenomes</taxon>
        <taxon>ecological metagenomes</taxon>
    </lineage>
</organism>
<dbReference type="PROSITE" id="PS51257">
    <property type="entry name" value="PROKAR_LIPOPROTEIN"/>
    <property type="match status" value="1"/>
</dbReference>
<dbReference type="SMART" id="SM00091">
    <property type="entry name" value="PAS"/>
    <property type="match status" value="1"/>
</dbReference>
<name>X0WJ51_9ZZZZ</name>
<dbReference type="SMART" id="SM00086">
    <property type="entry name" value="PAC"/>
    <property type="match status" value="1"/>
</dbReference>
<dbReference type="Pfam" id="PF00072">
    <property type="entry name" value="Response_reg"/>
    <property type="match status" value="1"/>
</dbReference>
<dbReference type="InterPro" id="IPR000700">
    <property type="entry name" value="PAS-assoc_C"/>
</dbReference>
<dbReference type="Gene3D" id="3.30.450.20">
    <property type="entry name" value="PAS domain"/>
    <property type="match status" value="1"/>
</dbReference>
<dbReference type="InterPro" id="IPR013656">
    <property type="entry name" value="PAS_4"/>
</dbReference>
<dbReference type="InterPro" id="IPR001610">
    <property type="entry name" value="PAC"/>
</dbReference>
<dbReference type="Gene3D" id="3.40.50.2300">
    <property type="match status" value="1"/>
</dbReference>
<dbReference type="InterPro" id="IPR035965">
    <property type="entry name" value="PAS-like_dom_sf"/>
</dbReference>
<dbReference type="InterPro" id="IPR000014">
    <property type="entry name" value="PAS"/>
</dbReference>
<evidence type="ECO:0000259" key="1">
    <source>
        <dbReference type="PROSITE" id="PS50110"/>
    </source>
</evidence>
<dbReference type="Pfam" id="PF08448">
    <property type="entry name" value="PAS_4"/>
    <property type="match status" value="1"/>
</dbReference>
<dbReference type="EMBL" id="BARS01037279">
    <property type="protein sequence ID" value="GAG24513.1"/>
    <property type="molecule type" value="Genomic_DNA"/>
</dbReference>
<accession>X0WJ51</accession>
<evidence type="ECO:0008006" key="5">
    <source>
        <dbReference type="Google" id="ProtNLM"/>
    </source>
</evidence>
<reference evidence="4" key="1">
    <citation type="journal article" date="2014" name="Front. Microbiol.">
        <title>High frequency of phylogenetically diverse reductive dehalogenase-homologous genes in deep subseafloor sedimentary metagenomes.</title>
        <authorList>
            <person name="Kawai M."/>
            <person name="Futagami T."/>
            <person name="Toyoda A."/>
            <person name="Takaki Y."/>
            <person name="Nishi S."/>
            <person name="Hori S."/>
            <person name="Arai W."/>
            <person name="Tsubouchi T."/>
            <person name="Morono Y."/>
            <person name="Uchiyama I."/>
            <person name="Ito T."/>
            <person name="Fujiyama A."/>
            <person name="Inagaki F."/>
            <person name="Takami H."/>
        </authorList>
    </citation>
    <scope>NUCLEOTIDE SEQUENCE</scope>
    <source>
        <strain evidence="4">Expedition CK06-06</strain>
    </source>
</reference>
<dbReference type="PANTHER" id="PTHR44757">
    <property type="entry name" value="DIGUANYLATE CYCLASE DGCP"/>
    <property type="match status" value="1"/>
</dbReference>
<comment type="caution">
    <text evidence="4">The sequence shown here is derived from an EMBL/GenBank/DDBJ whole genome shotgun (WGS) entry which is preliminary data.</text>
</comment>
<feature type="domain" description="PAC" evidence="3">
    <location>
        <begin position="194"/>
        <end position="246"/>
    </location>
</feature>